<feature type="region of interest" description="Disordered" evidence="1">
    <location>
        <begin position="1"/>
        <end position="33"/>
    </location>
</feature>
<dbReference type="EMBL" id="JXTB01000218">
    <property type="protein sequence ID" value="PON52478.1"/>
    <property type="molecule type" value="Genomic_DNA"/>
</dbReference>
<feature type="compositionally biased region" description="Polar residues" evidence="1">
    <location>
        <begin position="1"/>
        <end position="13"/>
    </location>
</feature>
<sequence length="104" mass="11515">MDSLTGEANNIFGTSKLAGNPFKDFPSPPQSLLRPSLISRKLDNCQCTNRLEGDAGGPCVRSRRSGAEQGKGQCQNQIDGERKLVKEEKRDSMLRPQRRNQKAV</sequence>
<proteinExistence type="predicted"/>
<dbReference type="AlphaFoldDB" id="A0A2P5BUL2"/>
<protein>
    <submittedName>
        <fullName evidence="2">Uncharacterized protein</fullName>
    </submittedName>
</protein>
<organism evidence="2 3">
    <name type="scientific">Parasponia andersonii</name>
    <name type="common">Sponia andersonii</name>
    <dbReference type="NCBI Taxonomy" id="3476"/>
    <lineage>
        <taxon>Eukaryota</taxon>
        <taxon>Viridiplantae</taxon>
        <taxon>Streptophyta</taxon>
        <taxon>Embryophyta</taxon>
        <taxon>Tracheophyta</taxon>
        <taxon>Spermatophyta</taxon>
        <taxon>Magnoliopsida</taxon>
        <taxon>eudicotyledons</taxon>
        <taxon>Gunneridae</taxon>
        <taxon>Pentapetalae</taxon>
        <taxon>rosids</taxon>
        <taxon>fabids</taxon>
        <taxon>Rosales</taxon>
        <taxon>Cannabaceae</taxon>
        <taxon>Parasponia</taxon>
    </lineage>
</organism>
<reference evidence="3" key="1">
    <citation type="submission" date="2016-06" db="EMBL/GenBank/DDBJ databases">
        <title>Parallel loss of symbiosis genes in relatives of nitrogen-fixing non-legume Parasponia.</title>
        <authorList>
            <person name="Van Velzen R."/>
            <person name="Holmer R."/>
            <person name="Bu F."/>
            <person name="Rutten L."/>
            <person name="Van Zeijl A."/>
            <person name="Liu W."/>
            <person name="Santuari L."/>
            <person name="Cao Q."/>
            <person name="Sharma T."/>
            <person name="Shen D."/>
            <person name="Roswanjaya Y."/>
            <person name="Wardhani T."/>
            <person name="Kalhor M.S."/>
            <person name="Jansen J."/>
            <person name="Van den Hoogen J."/>
            <person name="Gungor B."/>
            <person name="Hartog M."/>
            <person name="Hontelez J."/>
            <person name="Verver J."/>
            <person name="Yang W.-C."/>
            <person name="Schijlen E."/>
            <person name="Repin R."/>
            <person name="Schilthuizen M."/>
            <person name="Schranz E."/>
            <person name="Heidstra R."/>
            <person name="Miyata K."/>
            <person name="Fedorova E."/>
            <person name="Kohlen W."/>
            <person name="Bisseling T."/>
            <person name="Smit S."/>
            <person name="Geurts R."/>
        </authorList>
    </citation>
    <scope>NUCLEOTIDE SEQUENCE [LARGE SCALE GENOMIC DNA]</scope>
    <source>
        <strain evidence="3">cv. WU1-14</strain>
    </source>
</reference>
<keyword evidence="3" id="KW-1185">Reference proteome</keyword>
<feature type="compositionally biased region" description="Basic and acidic residues" evidence="1">
    <location>
        <begin position="79"/>
        <end position="93"/>
    </location>
</feature>
<evidence type="ECO:0000256" key="1">
    <source>
        <dbReference type="SAM" id="MobiDB-lite"/>
    </source>
</evidence>
<comment type="caution">
    <text evidence="2">The sequence shown here is derived from an EMBL/GenBank/DDBJ whole genome shotgun (WGS) entry which is preliminary data.</text>
</comment>
<dbReference type="OrthoDB" id="10566033at2759"/>
<feature type="region of interest" description="Disordered" evidence="1">
    <location>
        <begin position="55"/>
        <end position="104"/>
    </location>
</feature>
<evidence type="ECO:0000313" key="3">
    <source>
        <dbReference type="Proteomes" id="UP000237105"/>
    </source>
</evidence>
<name>A0A2P5BUL2_PARAD</name>
<gene>
    <name evidence="2" type="ORF">PanWU01x14_208760</name>
</gene>
<accession>A0A2P5BUL2</accession>
<dbReference type="Proteomes" id="UP000237105">
    <property type="component" value="Unassembled WGS sequence"/>
</dbReference>
<evidence type="ECO:0000313" key="2">
    <source>
        <dbReference type="EMBL" id="PON52478.1"/>
    </source>
</evidence>